<evidence type="ECO:0000256" key="2">
    <source>
        <dbReference type="ARBA" id="ARBA00022884"/>
    </source>
</evidence>
<dbReference type="SUPFAM" id="SSF50715">
    <property type="entry name" value="Ribosomal protein L25-like"/>
    <property type="match status" value="1"/>
</dbReference>
<dbReference type="GO" id="GO:0008097">
    <property type="term" value="F:5S rRNA binding"/>
    <property type="evidence" value="ECO:0007669"/>
    <property type="project" value="TreeGrafter"/>
</dbReference>
<dbReference type="InterPro" id="IPR029751">
    <property type="entry name" value="Ribosomal_L25_dom"/>
</dbReference>
<dbReference type="PANTHER" id="PTHR33284">
    <property type="entry name" value="RIBOSOMAL PROTEIN L25/GLN-TRNA SYNTHETASE, ANTI-CODON-BINDING DOMAIN-CONTAINING PROTEIN"/>
    <property type="match status" value="1"/>
</dbReference>
<dbReference type="GO" id="GO:0003735">
    <property type="term" value="F:structural constituent of ribosome"/>
    <property type="evidence" value="ECO:0007669"/>
    <property type="project" value="InterPro"/>
</dbReference>
<dbReference type="InterPro" id="IPR020930">
    <property type="entry name" value="Ribosomal_uL5_bac-type"/>
</dbReference>
<evidence type="ECO:0000256" key="3">
    <source>
        <dbReference type="ARBA" id="ARBA00022980"/>
    </source>
</evidence>
<feature type="domain" description="Large ribosomal subunit protein bL25 L25" evidence="6">
    <location>
        <begin position="5"/>
        <end position="93"/>
    </location>
</feature>
<dbReference type="GO" id="GO:0006412">
    <property type="term" value="P:translation"/>
    <property type="evidence" value="ECO:0007669"/>
    <property type="project" value="InterPro"/>
</dbReference>
<evidence type="ECO:0000313" key="8">
    <source>
        <dbReference type="Proteomes" id="UP000287247"/>
    </source>
</evidence>
<comment type="caution">
    <text evidence="7">The sequence shown here is derived from an EMBL/GenBank/DDBJ whole genome shotgun (WGS) entry which is preliminary data.</text>
</comment>
<evidence type="ECO:0000256" key="1">
    <source>
        <dbReference type="ARBA" id="ARBA00022730"/>
    </source>
</evidence>
<dbReference type="Gene3D" id="2.40.240.10">
    <property type="entry name" value="Ribosomal Protein L25, Chain P"/>
    <property type="match status" value="1"/>
</dbReference>
<feature type="region of interest" description="Disordered" evidence="5">
    <location>
        <begin position="1"/>
        <end position="21"/>
    </location>
</feature>
<proteinExistence type="predicted"/>
<evidence type="ECO:0000259" key="6">
    <source>
        <dbReference type="Pfam" id="PF01386"/>
    </source>
</evidence>
<evidence type="ECO:0000313" key="7">
    <source>
        <dbReference type="EMBL" id="GBF81092.1"/>
    </source>
</evidence>
<accession>A0A401IIF5</accession>
<reference evidence="8" key="1">
    <citation type="submission" date="2017-05" db="EMBL/GenBank/DDBJ databases">
        <title>Physiological properties and genetic analysis related to exopolysaccharide production of fresh-water unicellular cyanobacterium Aphanothece sacrum, Suizenji Nori, that has been cultured as a food source in Japan.</title>
        <authorList>
            <person name="Kanesaki Y."/>
            <person name="Yoshikawa S."/>
            <person name="Ohki K."/>
        </authorList>
    </citation>
    <scope>NUCLEOTIDE SEQUENCE [LARGE SCALE GENOMIC DNA]</scope>
    <source>
        <strain evidence="8">FPU1</strain>
    </source>
</reference>
<name>A0A401IIF5_APHSA</name>
<protein>
    <submittedName>
        <fullName evidence="7">Ribosomal protein L25</fullName>
    </submittedName>
</protein>
<dbReference type="EMBL" id="BDQK01000013">
    <property type="protein sequence ID" value="GBF81092.1"/>
    <property type="molecule type" value="Genomic_DNA"/>
</dbReference>
<keyword evidence="1" id="KW-0699">rRNA-binding</keyword>
<keyword evidence="8" id="KW-1185">Reference proteome</keyword>
<dbReference type="NCBIfam" id="NF004612">
    <property type="entry name" value="PRK05943.1"/>
    <property type="match status" value="1"/>
</dbReference>
<dbReference type="AlphaFoldDB" id="A0A401IIF5"/>
<evidence type="ECO:0000256" key="4">
    <source>
        <dbReference type="ARBA" id="ARBA00023274"/>
    </source>
</evidence>
<keyword evidence="3 7" id="KW-0689">Ribosomal protein</keyword>
<evidence type="ECO:0000256" key="5">
    <source>
        <dbReference type="SAM" id="MobiDB-lite"/>
    </source>
</evidence>
<dbReference type="GO" id="GO:0022625">
    <property type="term" value="C:cytosolic large ribosomal subunit"/>
    <property type="evidence" value="ECO:0007669"/>
    <property type="project" value="TreeGrafter"/>
</dbReference>
<dbReference type="InterPro" id="IPR020056">
    <property type="entry name" value="Rbsml_bL25/Gln-tRNA_synth_N"/>
</dbReference>
<dbReference type="OrthoDB" id="9786489at2"/>
<dbReference type="Pfam" id="PF01386">
    <property type="entry name" value="Ribosomal_L25p"/>
    <property type="match status" value="1"/>
</dbReference>
<gene>
    <name evidence="7" type="ORF">AsFPU1_2502</name>
</gene>
<keyword evidence="4" id="KW-0687">Ribonucleoprotein</keyword>
<sequence length="106" mass="11988">MSVTIECQKRPEHSKPNALRRDGRIPATLYGHNGTESISLTVNHKEALLLLRDVKANKTVIEVTIPELSWTGNALIREIQAHPWKRNLLHLSFFYVTDNESVASEA</sequence>
<organism evidence="7 8">
    <name type="scientific">Aphanothece sacrum FPU1</name>
    <dbReference type="NCBI Taxonomy" id="1920663"/>
    <lineage>
        <taxon>Bacteria</taxon>
        <taxon>Bacillati</taxon>
        <taxon>Cyanobacteriota</taxon>
        <taxon>Cyanophyceae</taxon>
        <taxon>Oscillatoriophycideae</taxon>
        <taxon>Chroococcales</taxon>
        <taxon>Aphanothecaceae</taxon>
        <taxon>Aphanothece</taxon>
    </lineage>
</organism>
<dbReference type="CDD" id="cd00495">
    <property type="entry name" value="Ribosomal_L25_TL5_CTC"/>
    <property type="match status" value="1"/>
</dbReference>
<dbReference type="InterPro" id="IPR011035">
    <property type="entry name" value="Ribosomal_bL25/Gln-tRNA_synth"/>
</dbReference>
<keyword evidence="2" id="KW-0694">RNA-binding</keyword>
<dbReference type="PANTHER" id="PTHR33284:SF1">
    <property type="entry name" value="RIBOSOMAL PROTEIN L25_GLN-TRNA SYNTHETASE, ANTI-CODON-BINDING DOMAIN-CONTAINING PROTEIN"/>
    <property type="match status" value="1"/>
</dbReference>
<feature type="compositionally biased region" description="Basic and acidic residues" evidence="5">
    <location>
        <begin position="7"/>
        <end position="21"/>
    </location>
</feature>
<dbReference type="Proteomes" id="UP000287247">
    <property type="component" value="Unassembled WGS sequence"/>
</dbReference>